<dbReference type="Pfam" id="PF14417">
    <property type="entry name" value="MEDS"/>
    <property type="match status" value="1"/>
</dbReference>
<dbReference type="PANTHER" id="PTHR35526:SF3">
    <property type="entry name" value="ANTI-SIGMA-F FACTOR RSBW"/>
    <property type="match status" value="1"/>
</dbReference>
<evidence type="ECO:0000256" key="1">
    <source>
        <dbReference type="ARBA" id="ARBA00022527"/>
    </source>
</evidence>
<reference evidence="4" key="1">
    <citation type="submission" date="2021-01" db="EMBL/GenBank/DDBJ databases">
        <title>Whole genome shotgun sequence of Planosporangium mesophilum NBRC 109066.</title>
        <authorList>
            <person name="Komaki H."/>
            <person name="Tamura T."/>
        </authorList>
    </citation>
    <scope>NUCLEOTIDE SEQUENCE</scope>
    <source>
        <strain evidence="4">NBRC 109066</strain>
    </source>
</reference>
<comment type="caution">
    <text evidence="4">The sequence shown here is derived from an EMBL/GenBank/DDBJ whole genome shotgun (WGS) entry which is preliminary data.</text>
</comment>
<feature type="domain" description="MEDS" evidence="3">
    <location>
        <begin position="11"/>
        <end position="155"/>
    </location>
</feature>
<dbReference type="EMBL" id="BOON01000031">
    <property type="protein sequence ID" value="GII23799.1"/>
    <property type="molecule type" value="Genomic_DNA"/>
</dbReference>
<accession>A0A8J3TCI0</accession>
<protein>
    <submittedName>
        <fullName evidence="4">Anti-sigma regulatory factor</fullName>
    </submittedName>
</protein>
<dbReference type="CDD" id="cd16936">
    <property type="entry name" value="HATPase_RsbW-like"/>
    <property type="match status" value="1"/>
</dbReference>
<dbReference type="Proteomes" id="UP000599074">
    <property type="component" value="Unassembled WGS sequence"/>
</dbReference>
<organism evidence="4 5">
    <name type="scientific">Planosporangium mesophilum</name>
    <dbReference type="NCBI Taxonomy" id="689768"/>
    <lineage>
        <taxon>Bacteria</taxon>
        <taxon>Bacillati</taxon>
        <taxon>Actinomycetota</taxon>
        <taxon>Actinomycetes</taxon>
        <taxon>Micromonosporales</taxon>
        <taxon>Micromonosporaceae</taxon>
        <taxon>Planosporangium</taxon>
    </lineage>
</organism>
<dbReference type="InterPro" id="IPR003594">
    <property type="entry name" value="HATPase_dom"/>
</dbReference>
<keyword evidence="1" id="KW-0808">Transferase</keyword>
<dbReference type="InterPro" id="IPR025847">
    <property type="entry name" value="MEDS_domain"/>
</dbReference>
<evidence type="ECO:0000313" key="5">
    <source>
        <dbReference type="Proteomes" id="UP000599074"/>
    </source>
</evidence>
<dbReference type="NCBIfam" id="NF041045">
    <property type="entry name" value="RsbA_anti_sig"/>
    <property type="match status" value="1"/>
</dbReference>
<dbReference type="Pfam" id="PF13581">
    <property type="entry name" value="HATPase_c_2"/>
    <property type="match status" value="1"/>
</dbReference>
<proteinExistence type="predicted"/>
<evidence type="ECO:0000259" key="3">
    <source>
        <dbReference type="Pfam" id="PF14417"/>
    </source>
</evidence>
<evidence type="ECO:0000259" key="2">
    <source>
        <dbReference type="Pfam" id="PF13581"/>
    </source>
</evidence>
<keyword evidence="1" id="KW-0418">Kinase</keyword>
<evidence type="ECO:0000313" key="4">
    <source>
        <dbReference type="EMBL" id="GII23799.1"/>
    </source>
</evidence>
<dbReference type="InterPro" id="IPR050267">
    <property type="entry name" value="Anti-sigma-factor_SerPK"/>
</dbReference>
<feature type="domain" description="Histidine kinase/HSP90-like ATPase" evidence="2">
    <location>
        <begin position="200"/>
        <end position="317"/>
    </location>
</feature>
<sequence>MSAAAVTHFIHQGLFFSSPEELLAAALPLLREGLAAGDAVILACRDEYAALLVDAIGPHPRITRLPPVRVCARTATAIEDYHEMVAQRVAVGARRVEVVGEPNDFGANPDAWAECSRFEAICNVTLAMCPLTSTCTFDVGALPEPVIKDLASAHPFLLTPAGRIRNERYVDPATFLRRFAAGPDPVEETSPTVAFAAVTDLHQVAALRNQLRAALDAHEVDLPIMADVVAAVQELVVNGLVHGRPPVRVRLWTPPERLVCTVTDAGPGFDDPVAGYMRPDPDDAFSPGSGTGLWLARQLCDRVETARTPAGFTVRLITSAPAART</sequence>
<keyword evidence="5" id="KW-1185">Reference proteome</keyword>
<dbReference type="PANTHER" id="PTHR35526">
    <property type="entry name" value="ANTI-SIGMA-F FACTOR RSBW-RELATED"/>
    <property type="match status" value="1"/>
</dbReference>
<dbReference type="GO" id="GO:0004674">
    <property type="term" value="F:protein serine/threonine kinase activity"/>
    <property type="evidence" value="ECO:0007669"/>
    <property type="project" value="UniProtKB-KW"/>
</dbReference>
<dbReference type="SUPFAM" id="SSF55874">
    <property type="entry name" value="ATPase domain of HSP90 chaperone/DNA topoisomerase II/histidine kinase"/>
    <property type="match status" value="1"/>
</dbReference>
<dbReference type="InterPro" id="IPR047718">
    <property type="entry name" value="RsbA-like_anti_sig"/>
</dbReference>
<name>A0A8J3TCI0_9ACTN</name>
<dbReference type="Gene3D" id="3.30.565.10">
    <property type="entry name" value="Histidine kinase-like ATPase, C-terminal domain"/>
    <property type="match status" value="1"/>
</dbReference>
<dbReference type="InterPro" id="IPR036890">
    <property type="entry name" value="HATPase_C_sf"/>
</dbReference>
<gene>
    <name evidence="4" type="ORF">Pme01_33960</name>
</gene>
<keyword evidence="1" id="KW-0723">Serine/threonine-protein kinase</keyword>
<dbReference type="AlphaFoldDB" id="A0A8J3TCI0"/>
<dbReference type="RefSeq" id="WP_168114194.1">
    <property type="nucleotide sequence ID" value="NZ_BOON01000031.1"/>
</dbReference>